<reference evidence="2 3" key="1">
    <citation type="submission" date="2023-08" db="EMBL/GenBank/DDBJ databases">
        <title>Characterization of two Paracoccaceae strains isolated from Phycosphere and proposal of Xinfangfangia lacusdiani sp. nov.</title>
        <authorList>
            <person name="Deng Y."/>
            <person name="Zhang Y.Q."/>
        </authorList>
    </citation>
    <scope>NUCLEOTIDE SEQUENCE [LARGE SCALE GENOMIC DNA]</scope>
    <source>
        <strain evidence="2 3">CPCC 101601</strain>
    </source>
</reference>
<feature type="transmembrane region" description="Helical" evidence="1">
    <location>
        <begin position="42"/>
        <end position="73"/>
    </location>
</feature>
<dbReference type="RefSeq" id="WP_306681123.1">
    <property type="nucleotide sequence ID" value="NZ_JAVDBT010000013.1"/>
</dbReference>
<keyword evidence="3" id="KW-1185">Reference proteome</keyword>
<keyword evidence="1" id="KW-0812">Transmembrane</keyword>
<keyword evidence="1" id="KW-0472">Membrane</keyword>
<proteinExistence type="predicted"/>
<name>A0ABU0W083_9RHOB</name>
<gene>
    <name evidence="2" type="ORF">Q9295_13645</name>
</gene>
<protein>
    <recommendedName>
        <fullName evidence="4">DUF2244 domain-containing protein</fullName>
    </recommendedName>
</protein>
<evidence type="ECO:0008006" key="4">
    <source>
        <dbReference type="Google" id="ProtNLM"/>
    </source>
</evidence>
<accession>A0ABU0W083</accession>
<keyword evidence="1" id="KW-1133">Transmembrane helix</keyword>
<comment type="caution">
    <text evidence="2">The sequence shown here is derived from an EMBL/GenBank/DDBJ whole genome shotgun (WGS) entry which is preliminary data.</text>
</comment>
<sequence length="153" mass="16679">MSTEAPQAALPAHLTARDWSGDLMPEEQLLWSGRPSLAPLCLMATVAFIFCLIVGPAGLIALAPASVLVGLYGRSAYALTDRRILAYSHPIFGTARVESMPRAGTYPRPFWTSSSNGISFTAQHRKPLKFAMLSRKTVKELIALYAQSERPMS</sequence>
<dbReference type="EMBL" id="JAVDBT010000013">
    <property type="protein sequence ID" value="MDQ2067417.1"/>
    <property type="molecule type" value="Genomic_DNA"/>
</dbReference>
<organism evidence="2 3">
    <name type="scientific">Pseudogemmobacter lacusdianii</name>
    <dbReference type="NCBI Taxonomy" id="3069608"/>
    <lineage>
        <taxon>Bacteria</taxon>
        <taxon>Pseudomonadati</taxon>
        <taxon>Pseudomonadota</taxon>
        <taxon>Alphaproteobacteria</taxon>
        <taxon>Rhodobacterales</taxon>
        <taxon>Paracoccaceae</taxon>
        <taxon>Pseudogemmobacter</taxon>
    </lineage>
</organism>
<evidence type="ECO:0000256" key="1">
    <source>
        <dbReference type="SAM" id="Phobius"/>
    </source>
</evidence>
<evidence type="ECO:0000313" key="3">
    <source>
        <dbReference type="Proteomes" id="UP001239680"/>
    </source>
</evidence>
<evidence type="ECO:0000313" key="2">
    <source>
        <dbReference type="EMBL" id="MDQ2067417.1"/>
    </source>
</evidence>
<dbReference type="Proteomes" id="UP001239680">
    <property type="component" value="Unassembled WGS sequence"/>
</dbReference>